<feature type="region of interest" description="Disordered" evidence="6">
    <location>
        <begin position="1"/>
        <end position="44"/>
    </location>
</feature>
<dbReference type="InterPro" id="IPR013325">
    <property type="entry name" value="RNA_pol_sigma_r2"/>
</dbReference>
<keyword evidence="5" id="KW-0804">Transcription</keyword>
<evidence type="ECO:0000256" key="1">
    <source>
        <dbReference type="ARBA" id="ARBA00010641"/>
    </source>
</evidence>
<dbReference type="GO" id="GO:0006352">
    <property type="term" value="P:DNA-templated transcription initiation"/>
    <property type="evidence" value="ECO:0007669"/>
    <property type="project" value="InterPro"/>
</dbReference>
<dbReference type="InterPro" id="IPR036388">
    <property type="entry name" value="WH-like_DNA-bd_sf"/>
</dbReference>
<dbReference type="Proteomes" id="UP000249590">
    <property type="component" value="Unassembled WGS sequence"/>
</dbReference>
<accession>A0A8B2NLN8</accession>
<dbReference type="OrthoDB" id="9780326at2"/>
<dbReference type="RefSeq" id="WP_111346529.1">
    <property type="nucleotide sequence ID" value="NZ_QHHQ01000003.1"/>
</dbReference>
<dbReference type="Gene3D" id="1.10.1740.10">
    <property type="match status" value="1"/>
</dbReference>
<dbReference type="SUPFAM" id="SSF88946">
    <property type="entry name" value="Sigma2 domain of RNA polymerase sigma factors"/>
    <property type="match status" value="1"/>
</dbReference>
<dbReference type="InterPro" id="IPR039425">
    <property type="entry name" value="RNA_pol_sigma-70-like"/>
</dbReference>
<keyword evidence="10" id="KW-1185">Reference proteome</keyword>
<evidence type="ECO:0008006" key="11">
    <source>
        <dbReference type="Google" id="ProtNLM"/>
    </source>
</evidence>
<dbReference type="GO" id="GO:0003677">
    <property type="term" value="F:DNA binding"/>
    <property type="evidence" value="ECO:0007669"/>
    <property type="project" value="UniProtKB-KW"/>
</dbReference>
<feature type="domain" description="RNA polymerase sigma-70 region 2" evidence="7">
    <location>
        <begin position="64"/>
        <end position="128"/>
    </location>
</feature>
<comment type="similarity">
    <text evidence="1">Belongs to the sigma-70 factor family. ECF subfamily.</text>
</comment>
<dbReference type="Gene3D" id="1.10.10.10">
    <property type="entry name" value="Winged helix-like DNA-binding domain superfamily/Winged helix DNA-binding domain"/>
    <property type="match status" value="1"/>
</dbReference>
<evidence type="ECO:0000259" key="7">
    <source>
        <dbReference type="Pfam" id="PF04542"/>
    </source>
</evidence>
<evidence type="ECO:0000313" key="10">
    <source>
        <dbReference type="Proteomes" id="UP000249590"/>
    </source>
</evidence>
<evidence type="ECO:0000259" key="8">
    <source>
        <dbReference type="Pfam" id="PF08281"/>
    </source>
</evidence>
<dbReference type="NCBIfam" id="TIGR02937">
    <property type="entry name" value="sigma70-ECF"/>
    <property type="match status" value="1"/>
</dbReference>
<dbReference type="SUPFAM" id="SSF88659">
    <property type="entry name" value="Sigma3 and sigma4 domains of RNA polymerase sigma factors"/>
    <property type="match status" value="1"/>
</dbReference>
<dbReference type="GO" id="GO:0016987">
    <property type="term" value="F:sigma factor activity"/>
    <property type="evidence" value="ECO:0007669"/>
    <property type="project" value="UniProtKB-KW"/>
</dbReference>
<dbReference type="InterPro" id="IPR013249">
    <property type="entry name" value="RNA_pol_sigma70_r4_t2"/>
</dbReference>
<keyword evidence="4" id="KW-0238">DNA-binding</keyword>
<dbReference type="PANTHER" id="PTHR43133">
    <property type="entry name" value="RNA POLYMERASE ECF-TYPE SIGMA FACTO"/>
    <property type="match status" value="1"/>
</dbReference>
<dbReference type="EMBL" id="QHHQ01000003">
    <property type="protein sequence ID" value="RAI00517.1"/>
    <property type="molecule type" value="Genomic_DNA"/>
</dbReference>
<dbReference type="Pfam" id="PF08281">
    <property type="entry name" value="Sigma70_r4_2"/>
    <property type="match status" value="1"/>
</dbReference>
<keyword evidence="2" id="KW-0805">Transcription regulation</keyword>
<evidence type="ECO:0000256" key="6">
    <source>
        <dbReference type="SAM" id="MobiDB-lite"/>
    </source>
</evidence>
<dbReference type="Pfam" id="PF04542">
    <property type="entry name" value="Sigma70_r2"/>
    <property type="match status" value="1"/>
</dbReference>
<keyword evidence="3" id="KW-0731">Sigma factor</keyword>
<sequence length="214" mass="23283">MAVATLVHLERPRPGQPRADRPRAGRPVEMGARSTEHPPPPARDPVARLIRAVAGGDVRAFHRLYTTMAPRLERFAARLLDDPVAAEDIAQDTMLEVWNAARRFDGSTRGTAWITTLAHRKIDAARAASAVPTLPISEELAAPDAIGAGETAAAVRAVVRTLPHEERQAIERCHLEGFTLADAAAASGRSVATVKLRLSRGRDRLRRRLARLRG</sequence>
<name>A0A8B2NLN8_9HYPH</name>
<comment type="caution">
    <text evidence="9">The sequence shown here is derived from an EMBL/GenBank/DDBJ whole genome shotgun (WGS) entry which is preliminary data.</text>
</comment>
<evidence type="ECO:0000256" key="3">
    <source>
        <dbReference type="ARBA" id="ARBA00023082"/>
    </source>
</evidence>
<gene>
    <name evidence="9" type="ORF">DLJ53_14720</name>
</gene>
<evidence type="ECO:0000256" key="4">
    <source>
        <dbReference type="ARBA" id="ARBA00023125"/>
    </source>
</evidence>
<feature type="domain" description="RNA polymerase sigma factor 70 region 4 type 2" evidence="8">
    <location>
        <begin position="154"/>
        <end position="205"/>
    </location>
</feature>
<evidence type="ECO:0000256" key="5">
    <source>
        <dbReference type="ARBA" id="ARBA00023163"/>
    </source>
</evidence>
<dbReference type="AlphaFoldDB" id="A0A8B2NLN8"/>
<organism evidence="9 10">
    <name type="scientific">Acuticoccus sediminis</name>
    <dbReference type="NCBI Taxonomy" id="2184697"/>
    <lineage>
        <taxon>Bacteria</taxon>
        <taxon>Pseudomonadati</taxon>
        <taxon>Pseudomonadota</taxon>
        <taxon>Alphaproteobacteria</taxon>
        <taxon>Hyphomicrobiales</taxon>
        <taxon>Amorphaceae</taxon>
        <taxon>Acuticoccus</taxon>
    </lineage>
</organism>
<evidence type="ECO:0000256" key="2">
    <source>
        <dbReference type="ARBA" id="ARBA00023015"/>
    </source>
</evidence>
<dbReference type="InterPro" id="IPR013324">
    <property type="entry name" value="RNA_pol_sigma_r3/r4-like"/>
</dbReference>
<reference evidence="9 10" key="1">
    <citation type="submission" date="2018-05" db="EMBL/GenBank/DDBJ databases">
        <title>Acuticoccus sediminis sp. nov., isolated from deep-sea sediment of Indian Ocean.</title>
        <authorList>
            <person name="Liu X."/>
            <person name="Lai Q."/>
            <person name="Du Y."/>
            <person name="Sun F."/>
            <person name="Zhang X."/>
            <person name="Wang S."/>
            <person name="Shao Z."/>
        </authorList>
    </citation>
    <scope>NUCLEOTIDE SEQUENCE [LARGE SCALE GENOMIC DNA]</scope>
    <source>
        <strain evidence="9 10">PTG4-2</strain>
    </source>
</reference>
<dbReference type="PANTHER" id="PTHR43133:SF8">
    <property type="entry name" value="RNA POLYMERASE SIGMA FACTOR HI_1459-RELATED"/>
    <property type="match status" value="1"/>
</dbReference>
<dbReference type="InterPro" id="IPR007627">
    <property type="entry name" value="RNA_pol_sigma70_r2"/>
</dbReference>
<proteinExistence type="inferred from homology"/>
<protein>
    <recommendedName>
        <fullName evidence="11">RNA polymerase sigma factor</fullName>
    </recommendedName>
</protein>
<evidence type="ECO:0000313" key="9">
    <source>
        <dbReference type="EMBL" id="RAI00517.1"/>
    </source>
</evidence>
<feature type="compositionally biased region" description="Basic and acidic residues" evidence="6">
    <location>
        <begin position="8"/>
        <end position="23"/>
    </location>
</feature>
<dbReference type="InterPro" id="IPR014284">
    <property type="entry name" value="RNA_pol_sigma-70_dom"/>
</dbReference>